<organism evidence="2 3">
    <name type="scientific">candidate division WOR-1 bacterium RIFOXYC2_FULL_46_14</name>
    <dbReference type="NCBI Taxonomy" id="1802587"/>
    <lineage>
        <taxon>Bacteria</taxon>
        <taxon>Bacillati</taxon>
        <taxon>Saganbacteria</taxon>
    </lineage>
</organism>
<dbReference type="EMBL" id="MEUJ01000002">
    <property type="protein sequence ID" value="OGC40957.1"/>
    <property type="molecule type" value="Genomic_DNA"/>
</dbReference>
<dbReference type="Gene3D" id="3.40.960.10">
    <property type="entry name" value="VSR Endonuclease"/>
    <property type="match status" value="1"/>
</dbReference>
<dbReference type="Proteomes" id="UP000179242">
    <property type="component" value="Unassembled WGS sequence"/>
</dbReference>
<evidence type="ECO:0000313" key="3">
    <source>
        <dbReference type="Proteomes" id="UP000179242"/>
    </source>
</evidence>
<evidence type="ECO:0000313" key="2">
    <source>
        <dbReference type="EMBL" id="OGC40957.1"/>
    </source>
</evidence>
<dbReference type="InterPro" id="IPR007569">
    <property type="entry name" value="DUF559"/>
</dbReference>
<dbReference type="PANTHER" id="PTHR38590:SF1">
    <property type="entry name" value="BLL0828 PROTEIN"/>
    <property type="match status" value="1"/>
</dbReference>
<comment type="caution">
    <text evidence="2">The sequence shown here is derived from an EMBL/GenBank/DDBJ whole genome shotgun (WGS) entry which is preliminary data.</text>
</comment>
<dbReference type="AlphaFoldDB" id="A0A1F4U7U1"/>
<reference evidence="2 3" key="1">
    <citation type="journal article" date="2016" name="Nat. Commun.">
        <title>Thousands of microbial genomes shed light on interconnected biogeochemical processes in an aquifer system.</title>
        <authorList>
            <person name="Anantharaman K."/>
            <person name="Brown C.T."/>
            <person name="Hug L.A."/>
            <person name="Sharon I."/>
            <person name="Castelle C.J."/>
            <person name="Probst A.J."/>
            <person name="Thomas B.C."/>
            <person name="Singh A."/>
            <person name="Wilkins M.J."/>
            <person name="Karaoz U."/>
            <person name="Brodie E.L."/>
            <person name="Williams K.H."/>
            <person name="Hubbard S.S."/>
            <person name="Banfield J.F."/>
        </authorList>
    </citation>
    <scope>NUCLEOTIDE SEQUENCE [LARGE SCALE GENOMIC DNA]</scope>
</reference>
<name>A0A1F4U7U1_UNCSA</name>
<evidence type="ECO:0000259" key="1">
    <source>
        <dbReference type="Pfam" id="PF04480"/>
    </source>
</evidence>
<sequence length="120" mass="14651">MDYNLIKYLTRNLRKNPTDSEWILWKELRNRKLLGKKFFRQFPVIYKWNNKKRFFITDFYCSEAQLVIEVDGGIHEKQQDYDEAREYVLKSLGFTIIRFKNKEITTNLKKVLTKISSYLQ</sequence>
<proteinExistence type="predicted"/>
<dbReference type="Pfam" id="PF04480">
    <property type="entry name" value="DUF559"/>
    <property type="match status" value="1"/>
</dbReference>
<dbReference type="InterPro" id="IPR047216">
    <property type="entry name" value="Endonuclease_DUF559_bact"/>
</dbReference>
<dbReference type="CDD" id="cd01038">
    <property type="entry name" value="Endonuclease_DUF559"/>
    <property type="match status" value="1"/>
</dbReference>
<feature type="domain" description="DUF559" evidence="1">
    <location>
        <begin position="8"/>
        <end position="119"/>
    </location>
</feature>
<dbReference type="SUPFAM" id="SSF52980">
    <property type="entry name" value="Restriction endonuclease-like"/>
    <property type="match status" value="1"/>
</dbReference>
<accession>A0A1F4U7U1</accession>
<dbReference type="InterPro" id="IPR011335">
    <property type="entry name" value="Restrct_endonuc-II-like"/>
</dbReference>
<protein>
    <recommendedName>
        <fullName evidence="1">DUF559 domain-containing protein</fullName>
    </recommendedName>
</protein>
<gene>
    <name evidence="2" type="ORF">A2438_01565</name>
</gene>
<dbReference type="PANTHER" id="PTHR38590">
    <property type="entry name" value="BLL0828 PROTEIN"/>
    <property type="match status" value="1"/>
</dbReference>